<sequence length="176" mass="18583">MLSPSHRMPTLARASRPGQRGMMLIESLVAIMIIVLGILGIAGLTARSVTWSGQAQYRTEAGIFAAQIVQAISLKVDRSSPANLTASLQALQHQPSGSAQQCSFSGSATSNRELAQLLSAARGAEANVHGLPGATQAGQQILVDTTGDLNQVTVALCWQAPHDEAPRNYQIQAYVH</sequence>
<keyword evidence="3" id="KW-1185">Reference proteome</keyword>
<proteinExistence type="predicted"/>
<gene>
    <name evidence="2" type="ORF">LPW39_10210</name>
</gene>
<keyword evidence="1" id="KW-0472">Membrane</keyword>
<feature type="transmembrane region" description="Helical" evidence="1">
    <location>
        <begin position="21"/>
        <end position="44"/>
    </location>
</feature>
<evidence type="ECO:0000313" key="2">
    <source>
        <dbReference type="EMBL" id="MCD2165509.1"/>
    </source>
</evidence>
<keyword evidence="1" id="KW-0812">Transmembrane</keyword>
<evidence type="ECO:0000313" key="3">
    <source>
        <dbReference type="Proteomes" id="UP001199260"/>
    </source>
</evidence>
<evidence type="ECO:0008006" key="4">
    <source>
        <dbReference type="Google" id="ProtNLM"/>
    </source>
</evidence>
<reference evidence="2 3" key="1">
    <citation type="submission" date="2021-11" db="EMBL/GenBank/DDBJ databases">
        <title>Genome sequence.</title>
        <authorList>
            <person name="Sun Q."/>
        </authorList>
    </citation>
    <scope>NUCLEOTIDE SEQUENCE [LARGE SCALE GENOMIC DNA]</scope>
    <source>
        <strain evidence="2 3">KCTC 12005</strain>
    </source>
</reference>
<dbReference type="Proteomes" id="UP001199260">
    <property type="component" value="Unassembled WGS sequence"/>
</dbReference>
<dbReference type="RefSeq" id="WP_230774208.1">
    <property type="nucleotide sequence ID" value="NZ_JAJNCT010000009.1"/>
</dbReference>
<keyword evidence="1" id="KW-1133">Transmembrane helix</keyword>
<protein>
    <recommendedName>
        <fullName evidence="4">Type IV pilus modification protein PilV</fullName>
    </recommendedName>
</protein>
<organism evidence="2 3">
    <name type="scientific">Comamonas koreensis</name>
    <dbReference type="NCBI Taxonomy" id="160825"/>
    <lineage>
        <taxon>Bacteria</taxon>
        <taxon>Pseudomonadati</taxon>
        <taxon>Pseudomonadota</taxon>
        <taxon>Betaproteobacteria</taxon>
        <taxon>Burkholderiales</taxon>
        <taxon>Comamonadaceae</taxon>
        <taxon>Comamonas</taxon>
    </lineage>
</organism>
<dbReference type="EMBL" id="JAJNCT010000009">
    <property type="protein sequence ID" value="MCD2165509.1"/>
    <property type="molecule type" value="Genomic_DNA"/>
</dbReference>
<name>A0AAW4XXS3_9BURK</name>
<evidence type="ECO:0000256" key="1">
    <source>
        <dbReference type="SAM" id="Phobius"/>
    </source>
</evidence>
<dbReference type="AlphaFoldDB" id="A0AAW4XXS3"/>
<comment type="caution">
    <text evidence="2">The sequence shown here is derived from an EMBL/GenBank/DDBJ whole genome shotgun (WGS) entry which is preliminary data.</text>
</comment>
<accession>A0AAW4XXS3</accession>